<dbReference type="GO" id="GO:0000398">
    <property type="term" value="P:mRNA splicing, via spliceosome"/>
    <property type="evidence" value="ECO:0007669"/>
    <property type="project" value="UniProtKB-UniRule"/>
</dbReference>
<dbReference type="OrthoDB" id="199717at2759"/>
<dbReference type="Pfam" id="PF08231">
    <property type="entry name" value="SYF2"/>
    <property type="match status" value="1"/>
</dbReference>
<evidence type="ECO:0000256" key="8">
    <source>
        <dbReference type="RuleBase" id="RU367148"/>
    </source>
</evidence>
<feature type="region of interest" description="Disordered" evidence="9">
    <location>
        <begin position="1"/>
        <end position="63"/>
    </location>
</feature>
<evidence type="ECO:0000313" key="11">
    <source>
        <dbReference type="Proteomes" id="UP000278143"/>
    </source>
</evidence>
<organism evidence="10 11">
    <name type="scientific">Syncephalis pseudoplumigaleata</name>
    <dbReference type="NCBI Taxonomy" id="1712513"/>
    <lineage>
        <taxon>Eukaryota</taxon>
        <taxon>Fungi</taxon>
        <taxon>Fungi incertae sedis</taxon>
        <taxon>Zoopagomycota</taxon>
        <taxon>Zoopagomycotina</taxon>
        <taxon>Zoopagomycetes</taxon>
        <taxon>Zoopagales</taxon>
        <taxon>Piptocephalidaceae</taxon>
        <taxon>Syncephalis</taxon>
    </lineage>
</organism>
<keyword evidence="4 8" id="KW-0507">mRNA processing</keyword>
<comment type="subunit">
    <text evidence="8">May be part of a spliceosome complex.</text>
</comment>
<evidence type="ECO:0000256" key="9">
    <source>
        <dbReference type="SAM" id="MobiDB-lite"/>
    </source>
</evidence>
<dbReference type="GO" id="GO:0000974">
    <property type="term" value="C:Prp19 complex"/>
    <property type="evidence" value="ECO:0007669"/>
    <property type="project" value="TreeGrafter"/>
</dbReference>
<dbReference type="Proteomes" id="UP000278143">
    <property type="component" value="Unassembled WGS sequence"/>
</dbReference>
<reference evidence="11" key="1">
    <citation type="journal article" date="2018" name="Nat. Microbiol.">
        <title>Leveraging single-cell genomics to expand the fungal tree of life.</title>
        <authorList>
            <person name="Ahrendt S.R."/>
            <person name="Quandt C.A."/>
            <person name="Ciobanu D."/>
            <person name="Clum A."/>
            <person name="Salamov A."/>
            <person name="Andreopoulos B."/>
            <person name="Cheng J.F."/>
            <person name="Woyke T."/>
            <person name="Pelin A."/>
            <person name="Henrissat B."/>
            <person name="Reynolds N.K."/>
            <person name="Benny G.L."/>
            <person name="Smith M.E."/>
            <person name="James T.Y."/>
            <person name="Grigoriev I.V."/>
        </authorList>
    </citation>
    <scope>NUCLEOTIDE SEQUENCE [LARGE SCALE GENOMIC DNA]</scope>
    <source>
        <strain evidence="11">Benny S71-1</strain>
    </source>
</reference>
<dbReference type="AlphaFoldDB" id="A0A4P9Z0M1"/>
<name>A0A4P9Z0M1_9FUNG</name>
<evidence type="ECO:0000313" key="10">
    <source>
        <dbReference type="EMBL" id="RKP26013.1"/>
    </source>
</evidence>
<proteinExistence type="inferred from homology"/>
<dbReference type="PANTHER" id="PTHR13264:SF5">
    <property type="entry name" value="PRE-MRNA-SPLICING FACTOR SYF2"/>
    <property type="match status" value="1"/>
</dbReference>
<accession>A0A4P9Z0M1</accession>
<comment type="function">
    <text evidence="8">Involved in pre-mRNA splicing.</text>
</comment>
<keyword evidence="7 8" id="KW-0539">Nucleus</keyword>
<evidence type="ECO:0000256" key="5">
    <source>
        <dbReference type="ARBA" id="ARBA00022728"/>
    </source>
</evidence>
<evidence type="ECO:0000256" key="4">
    <source>
        <dbReference type="ARBA" id="ARBA00022664"/>
    </source>
</evidence>
<evidence type="ECO:0000256" key="6">
    <source>
        <dbReference type="ARBA" id="ARBA00023187"/>
    </source>
</evidence>
<dbReference type="GO" id="GO:0071013">
    <property type="term" value="C:catalytic step 2 spliceosome"/>
    <property type="evidence" value="ECO:0007669"/>
    <property type="project" value="TreeGrafter"/>
</dbReference>
<keyword evidence="5 8" id="KW-0747">Spliceosome</keyword>
<sequence>MEERLKKLQELRERQTKSKQDNRKDVMLEFQRSKENPKLEARVARQKEEARKLTERQEAEEQGRDYLRERCWDWSVEDVEQWNEKQAEKAKRADIAFTDHNQMAVKKYQKMIKELKPDIAGYQEQMLRTALSKDGTHVVRSAEECYLHANSLDYASVDNKPSEAAIDRLVADVNKQIEKRAKFSKRRTQRDDEDVTYINDTNKKFNRMVSRAYDKYTSEIQENLERGTAL</sequence>
<comment type="subcellular location">
    <subcellularLocation>
        <location evidence="1 8">Nucleus</location>
    </subcellularLocation>
</comment>
<evidence type="ECO:0000256" key="1">
    <source>
        <dbReference type="ARBA" id="ARBA00004123"/>
    </source>
</evidence>
<keyword evidence="6 8" id="KW-0508">mRNA splicing</keyword>
<protein>
    <recommendedName>
        <fullName evidence="3 8">Pre-mRNA-splicing factor SYF2</fullName>
    </recommendedName>
</protein>
<evidence type="ECO:0000256" key="7">
    <source>
        <dbReference type="ARBA" id="ARBA00023242"/>
    </source>
</evidence>
<dbReference type="GO" id="GO:0071014">
    <property type="term" value="C:post-mRNA release spliceosomal complex"/>
    <property type="evidence" value="ECO:0007669"/>
    <property type="project" value="TreeGrafter"/>
</dbReference>
<dbReference type="InterPro" id="IPR013260">
    <property type="entry name" value="mRNA_splic_SYF2"/>
</dbReference>
<comment type="similarity">
    <text evidence="2 8">Belongs to the SYF2 family.</text>
</comment>
<gene>
    <name evidence="10" type="ORF">SYNPS1DRAFT_14819</name>
</gene>
<keyword evidence="11" id="KW-1185">Reference proteome</keyword>
<dbReference type="EMBL" id="KZ989541">
    <property type="protein sequence ID" value="RKP26013.1"/>
    <property type="molecule type" value="Genomic_DNA"/>
</dbReference>
<dbReference type="PANTHER" id="PTHR13264">
    <property type="entry name" value="GCIP-INTERACTING PROTEIN P29"/>
    <property type="match status" value="1"/>
</dbReference>
<evidence type="ECO:0000256" key="2">
    <source>
        <dbReference type="ARBA" id="ARBA00010028"/>
    </source>
</evidence>
<evidence type="ECO:0000256" key="3">
    <source>
        <dbReference type="ARBA" id="ARBA00014745"/>
    </source>
</evidence>